<dbReference type="EMBL" id="BK032513">
    <property type="protein sequence ID" value="DAF45061.1"/>
    <property type="molecule type" value="Genomic_DNA"/>
</dbReference>
<dbReference type="InterPro" id="IPR024437">
    <property type="entry name" value="DUF3825"/>
</dbReference>
<evidence type="ECO:0000259" key="1">
    <source>
        <dbReference type="Pfam" id="PF12873"/>
    </source>
</evidence>
<proteinExistence type="predicted"/>
<protein>
    <recommendedName>
        <fullName evidence="1">DUF3825 domain-containing protein</fullName>
    </recommendedName>
</protein>
<accession>A0A8S5S223</accession>
<feature type="domain" description="DUF3825" evidence="1">
    <location>
        <begin position="23"/>
        <end position="249"/>
    </location>
</feature>
<reference evidence="2" key="1">
    <citation type="journal article" date="2021" name="Proc. Natl. Acad. Sci. U.S.A.">
        <title>A Catalog of Tens of Thousands of Viruses from Human Metagenomes Reveals Hidden Associations with Chronic Diseases.</title>
        <authorList>
            <person name="Tisza M.J."/>
            <person name="Buck C.B."/>
        </authorList>
    </citation>
    <scope>NUCLEOTIDE SEQUENCE</scope>
    <source>
        <strain evidence="2">CtCIv11</strain>
    </source>
</reference>
<sequence>MGNLIDVYDYMFWGDYNKRINELASLTLPESWSFANKSDNSILKNYLKYTFFKLQEEDKVLETDKYCVFNTGLFNAYYSPIYVQGVKDISVDQGWRFKNFCTEFELLHTEIFKFPNRADYFSKSNDLVFDWHYDIKVNYKHILEDEENRKRLPEVVLKAEKPERELKGAIEESINRVMANYKLAVPQYFSGKIQLLLPLYFGKENKPCLALTLTKVENENSGYYLAHTCLTMDMAYNNARLIAKPESNWLLPQNID</sequence>
<evidence type="ECO:0000313" key="2">
    <source>
        <dbReference type="EMBL" id="DAF45061.1"/>
    </source>
</evidence>
<dbReference type="Pfam" id="PF12873">
    <property type="entry name" value="DUF3825"/>
    <property type="match status" value="1"/>
</dbReference>
<name>A0A8S5S223_9CAUD</name>
<organism evidence="2">
    <name type="scientific">Siphoviridae sp. ctCIv11</name>
    <dbReference type="NCBI Taxonomy" id="2827806"/>
    <lineage>
        <taxon>Viruses</taxon>
        <taxon>Duplodnaviria</taxon>
        <taxon>Heunggongvirae</taxon>
        <taxon>Uroviricota</taxon>
        <taxon>Caudoviricetes</taxon>
    </lineage>
</organism>